<comment type="caution">
    <text evidence="1">The sequence shown here is derived from an EMBL/GenBank/DDBJ whole genome shotgun (WGS) entry which is preliminary data.</text>
</comment>
<evidence type="ECO:0000313" key="1">
    <source>
        <dbReference type="EMBL" id="TRZ12086.1"/>
    </source>
</evidence>
<evidence type="ECO:0000313" key="2">
    <source>
        <dbReference type="Proteomes" id="UP000796761"/>
    </source>
</evidence>
<name>A0A8K1G5Q7_9PASS</name>
<dbReference type="AlphaFoldDB" id="A0A8K1G5Q7"/>
<accession>A0A8K1G5Q7</accession>
<organism evidence="1 2">
    <name type="scientific">Zosterops borbonicus</name>
    <dbReference type="NCBI Taxonomy" id="364589"/>
    <lineage>
        <taxon>Eukaryota</taxon>
        <taxon>Metazoa</taxon>
        <taxon>Chordata</taxon>
        <taxon>Craniata</taxon>
        <taxon>Vertebrata</taxon>
        <taxon>Euteleostomi</taxon>
        <taxon>Archelosauria</taxon>
        <taxon>Archosauria</taxon>
        <taxon>Dinosauria</taxon>
        <taxon>Saurischia</taxon>
        <taxon>Theropoda</taxon>
        <taxon>Coelurosauria</taxon>
        <taxon>Aves</taxon>
        <taxon>Neognathae</taxon>
        <taxon>Neoaves</taxon>
        <taxon>Telluraves</taxon>
        <taxon>Australaves</taxon>
        <taxon>Passeriformes</taxon>
        <taxon>Sylvioidea</taxon>
        <taxon>Zosteropidae</taxon>
        <taxon>Zosterops</taxon>
    </lineage>
</organism>
<gene>
    <name evidence="1" type="ORF">HGM15179_015019</name>
</gene>
<protein>
    <submittedName>
        <fullName evidence="1">Uncharacterized protein</fullName>
    </submittedName>
</protein>
<proteinExistence type="predicted"/>
<dbReference type="EMBL" id="SWJQ01000622">
    <property type="protein sequence ID" value="TRZ12086.1"/>
    <property type="molecule type" value="Genomic_DNA"/>
</dbReference>
<sequence>MGYLLGKCIDCFQRGNIHVLSCTKTKTSRYIESLKADIELHKIFVDLARYFGLVEVRMMYAGRGLEVLDLFDMVYGDTCKGTLELTLISSRCGGYLCRRLVAERGNSFHWDGFSWLLEYVVGQEEWVMP</sequence>
<dbReference type="Proteomes" id="UP000796761">
    <property type="component" value="Unassembled WGS sequence"/>
</dbReference>
<reference evidence="1" key="1">
    <citation type="submission" date="2019-04" db="EMBL/GenBank/DDBJ databases">
        <title>Genome assembly of Zosterops borbonicus 15179.</title>
        <authorList>
            <person name="Leroy T."/>
            <person name="Anselmetti Y."/>
            <person name="Tilak M.-K."/>
            <person name="Nabholz B."/>
        </authorList>
    </citation>
    <scope>NUCLEOTIDE SEQUENCE</scope>
    <source>
        <strain evidence="1">HGM_15179</strain>
        <tissue evidence="1">Muscle</tissue>
    </source>
</reference>
<keyword evidence="2" id="KW-1185">Reference proteome</keyword>